<evidence type="ECO:0000256" key="1">
    <source>
        <dbReference type="SAM" id="MobiDB-lite"/>
    </source>
</evidence>
<protein>
    <submittedName>
        <fullName evidence="2">Uncharacterized protein</fullName>
    </submittedName>
</protein>
<gene>
    <name evidence="2" type="ORF">ACOF00016_LOCUS8508</name>
</gene>
<reference evidence="2" key="1">
    <citation type="submission" date="2021-01" db="EMBL/GenBank/DDBJ databases">
        <authorList>
            <person name="Corre E."/>
            <person name="Pelletier E."/>
            <person name="Niang G."/>
            <person name="Scheremetjew M."/>
            <person name="Finn R."/>
            <person name="Kale V."/>
            <person name="Holt S."/>
            <person name="Cochrane G."/>
            <person name="Meng A."/>
            <person name="Brown T."/>
            <person name="Cohen L."/>
        </authorList>
    </citation>
    <scope>NUCLEOTIDE SEQUENCE</scope>
    <source>
        <strain evidence="2">CCMP127</strain>
    </source>
</reference>
<dbReference type="AlphaFoldDB" id="A0A7S3L4F2"/>
<dbReference type="EMBL" id="HBIM01010148">
    <property type="protein sequence ID" value="CAE0411118.1"/>
    <property type="molecule type" value="Transcribed_RNA"/>
</dbReference>
<accession>A0A7S3L4F2</accession>
<feature type="region of interest" description="Disordered" evidence="1">
    <location>
        <begin position="170"/>
        <end position="204"/>
    </location>
</feature>
<organism evidence="2">
    <name type="scientific">Amphora coffeiformis</name>
    <dbReference type="NCBI Taxonomy" id="265554"/>
    <lineage>
        <taxon>Eukaryota</taxon>
        <taxon>Sar</taxon>
        <taxon>Stramenopiles</taxon>
        <taxon>Ochrophyta</taxon>
        <taxon>Bacillariophyta</taxon>
        <taxon>Bacillariophyceae</taxon>
        <taxon>Bacillariophycidae</taxon>
        <taxon>Thalassiophysales</taxon>
        <taxon>Catenulaceae</taxon>
        <taxon>Amphora</taxon>
    </lineage>
</organism>
<name>A0A7S3L4F2_9STRA</name>
<feature type="region of interest" description="Disordered" evidence="1">
    <location>
        <begin position="217"/>
        <end position="246"/>
    </location>
</feature>
<evidence type="ECO:0000313" key="2">
    <source>
        <dbReference type="EMBL" id="CAE0411118.1"/>
    </source>
</evidence>
<proteinExistence type="predicted"/>
<feature type="compositionally biased region" description="Polar residues" evidence="1">
    <location>
        <begin position="228"/>
        <end position="238"/>
    </location>
</feature>
<feature type="compositionally biased region" description="Polar residues" evidence="1">
    <location>
        <begin position="192"/>
        <end position="204"/>
    </location>
</feature>
<sequence>MTKKPKVIKRAKSCCRQISRPLIKPPSPRNFDIYQSTIMINSPTSILIIGNPGLVGLERLRQLPFQRSKAKVHLLYHNPNVIPEGIQMFCDAIMVGDEQSAKDIERALRVSNATLVVLTMADIKITLSRDPTRMALARVLQKPGFGRTEVLAVSRTGTAVISYERQKLASSQGVDAASKKPKNHRDGHGSNMPPTTKSSHSSLPKKNLMEDFHRMSTHQHGGIKLSSEAVNPRQSLRSAGSRLASF</sequence>